<sequence length="160" mass="17726">MMMTALQSLMNILRTCSTMEQSAALTLFVLSRISPMAGFVKAGSRKWVRVRGRRLPEQPETNLSCLSSHGYLYLVNFSISEVSKMKMSGAGTLDVSGLANLGHEQASRLTRSGSKNSAVIHVEKGPQTETKHHDSQATTQLYARVLRREPMMHMRDAAMV</sequence>
<proteinExistence type="predicted"/>
<comment type="caution">
    <text evidence="1">The sequence shown here is derived from an EMBL/GenBank/DDBJ whole genome shotgun (WGS) entry which is preliminary data.</text>
</comment>
<evidence type="ECO:0000313" key="1">
    <source>
        <dbReference type="EMBL" id="KAG5984915.1"/>
    </source>
</evidence>
<protein>
    <submittedName>
        <fullName evidence="1">Uncharacterized protein</fullName>
    </submittedName>
</protein>
<dbReference type="Proteomes" id="UP000748025">
    <property type="component" value="Unassembled WGS sequence"/>
</dbReference>
<dbReference type="EMBL" id="SRPW01004160">
    <property type="protein sequence ID" value="KAG5984915.1"/>
    <property type="molecule type" value="Genomic_DNA"/>
</dbReference>
<organism evidence="1 2">
    <name type="scientific">Claviceps pusilla</name>
    <dbReference type="NCBI Taxonomy" id="123648"/>
    <lineage>
        <taxon>Eukaryota</taxon>
        <taxon>Fungi</taxon>
        <taxon>Dikarya</taxon>
        <taxon>Ascomycota</taxon>
        <taxon>Pezizomycotina</taxon>
        <taxon>Sordariomycetes</taxon>
        <taxon>Hypocreomycetidae</taxon>
        <taxon>Hypocreales</taxon>
        <taxon>Clavicipitaceae</taxon>
        <taxon>Claviceps</taxon>
    </lineage>
</organism>
<keyword evidence="2" id="KW-1185">Reference proteome</keyword>
<name>A0A9P7N3C4_9HYPO</name>
<reference evidence="1" key="1">
    <citation type="journal article" date="2020" name="bioRxiv">
        <title>Whole genome comparisons of ergot fungi reveals the divergence and evolution of species within the genus Claviceps are the result of varying mechanisms driving genome evolution and host range expansion.</title>
        <authorList>
            <person name="Wyka S.A."/>
            <person name="Mondo S.J."/>
            <person name="Liu M."/>
            <person name="Dettman J."/>
            <person name="Nalam V."/>
            <person name="Broders K.D."/>
        </authorList>
    </citation>
    <scope>NUCLEOTIDE SEQUENCE</scope>
    <source>
        <strain evidence="1">CCC 602</strain>
    </source>
</reference>
<evidence type="ECO:0000313" key="2">
    <source>
        <dbReference type="Proteomes" id="UP000748025"/>
    </source>
</evidence>
<dbReference type="AlphaFoldDB" id="A0A9P7N3C4"/>
<accession>A0A9P7N3C4</accession>
<gene>
    <name evidence="1" type="ORF">E4U43_006136</name>
</gene>